<name>A0A420W727_9BACT</name>
<evidence type="ECO:0008006" key="4">
    <source>
        <dbReference type="Google" id="ProtNLM"/>
    </source>
</evidence>
<dbReference type="AlphaFoldDB" id="A0A420W727"/>
<proteinExistence type="predicted"/>
<keyword evidence="3" id="KW-1185">Reference proteome</keyword>
<organism evidence="2 3">
    <name type="scientific">Thermovibrio guaymasensis</name>
    <dbReference type="NCBI Taxonomy" id="240167"/>
    <lineage>
        <taxon>Bacteria</taxon>
        <taxon>Pseudomonadati</taxon>
        <taxon>Aquificota</taxon>
        <taxon>Aquificia</taxon>
        <taxon>Desulfurobacteriales</taxon>
        <taxon>Desulfurobacteriaceae</taxon>
        <taxon>Thermovibrio</taxon>
    </lineage>
</organism>
<evidence type="ECO:0000256" key="1">
    <source>
        <dbReference type="SAM" id="Coils"/>
    </source>
</evidence>
<protein>
    <recommendedName>
        <fullName evidence="4">Vacuolar-type H+-ATPase subunit E/Vma4</fullName>
    </recommendedName>
</protein>
<sequence length="175" mass="21339">MEFWESGNFEEFKKEVFREVERKREEILENAKRRAIEILERKKREAELLKREKINESLKKLDEEFSTRRKEILELFEDQVKRATESLTKELLSKLLEEMDITLLFKCFKDKVLRKHKKGKFYVNCQFKDYFPNFECFNEKNILFKFEGENVSVVLDIDEIEEILEREVQKLLKGV</sequence>
<evidence type="ECO:0000313" key="3">
    <source>
        <dbReference type="Proteomes" id="UP000280881"/>
    </source>
</evidence>
<accession>A0A420W727</accession>
<comment type="caution">
    <text evidence="2">The sequence shown here is derived from an EMBL/GenBank/DDBJ whole genome shotgun (WGS) entry which is preliminary data.</text>
</comment>
<keyword evidence="1" id="KW-0175">Coiled coil</keyword>
<feature type="coiled-coil region" evidence="1">
    <location>
        <begin position="25"/>
        <end position="64"/>
    </location>
</feature>
<dbReference type="Proteomes" id="UP000280881">
    <property type="component" value="Unassembled WGS sequence"/>
</dbReference>
<dbReference type="RefSeq" id="WP_121171313.1">
    <property type="nucleotide sequence ID" value="NZ_RBIE01000002.1"/>
</dbReference>
<gene>
    <name evidence="2" type="ORF">C7457_1336</name>
</gene>
<reference evidence="2 3" key="1">
    <citation type="submission" date="2018-10" db="EMBL/GenBank/DDBJ databases">
        <title>Genomic Encyclopedia of Type Strains, Phase IV (KMG-IV): sequencing the most valuable type-strain genomes for metagenomic binning, comparative biology and taxonomic classification.</title>
        <authorList>
            <person name="Goeker M."/>
        </authorList>
    </citation>
    <scope>NUCLEOTIDE SEQUENCE [LARGE SCALE GENOMIC DNA]</scope>
    <source>
        <strain evidence="2 3">DSM 15521</strain>
    </source>
</reference>
<evidence type="ECO:0000313" key="2">
    <source>
        <dbReference type="EMBL" id="RKQ61876.1"/>
    </source>
</evidence>
<dbReference type="EMBL" id="RBIE01000002">
    <property type="protein sequence ID" value="RKQ61876.1"/>
    <property type="molecule type" value="Genomic_DNA"/>
</dbReference>